<name>A0ABR4KU61_9EURO</name>
<gene>
    <name evidence="12" type="ORF">BJX68DRAFT_263915</name>
</gene>
<feature type="signal peptide" evidence="9">
    <location>
        <begin position="1"/>
        <end position="21"/>
    </location>
</feature>
<dbReference type="RefSeq" id="XP_070901964.1">
    <property type="nucleotide sequence ID" value="XM_071044803.1"/>
</dbReference>
<dbReference type="Gene3D" id="1.20.120.1770">
    <property type="match status" value="1"/>
</dbReference>
<protein>
    <recommendedName>
        <fullName evidence="14">CBD9-like protein</fullName>
    </recommendedName>
</protein>
<dbReference type="Pfam" id="PF16010">
    <property type="entry name" value="CDH-cyt"/>
    <property type="match status" value="1"/>
</dbReference>
<dbReference type="InterPro" id="IPR006593">
    <property type="entry name" value="Cyt_b561/ferric_Rdtase_TM"/>
</dbReference>
<feature type="transmembrane region" description="Helical" evidence="8">
    <location>
        <begin position="205"/>
        <end position="228"/>
    </location>
</feature>
<dbReference type="SMART" id="SM00665">
    <property type="entry name" value="B561"/>
    <property type="match status" value="1"/>
</dbReference>
<feature type="compositionally biased region" description="Polar residues" evidence="7">
    <location>
        <begin position="177"/>
        <end position="189"/>
    </location>
</feature>
<dbReference type="CDD" id="cd08760">
    <property type="entry name" value="Cyt_b561_FRRS1_like"/>
    <property type="match status" value="1"/>
</dbReference>
<proteinExistence type="predicted"/>
<evidence type="ECO:0000313" key="12">
    <source>
        <dbReference type="EMBL" id="KAL2855557.1"/>
    </source>
</evidence>
<evidence type="ECO:0000256" key="9">
    <source>
        <dbReference type="SAM" id="SignalP"/>
    </source>
</evidence>
<evidence type="ECO:0000256" key="2">
    <source>
        <dbReference type="ARBA" id="ARBA00022448"/>
    </source>
</evidence>
<evidence type="ECO:0000256" key="4">
    <source>
        <dbReference type="ARBA" id="ARBA00022982"/>
    </source>
</evidence>
<evidence type="ECO:0000256" key="5">
    <source>
        <dbReference type="ARBA" id="ARBA00022989"/>
    </source>
</evidence>
<keyword evidence="2" id="KW-0813">Transport</keyword>
<keyword evidence="13" id="KW-1185">Reference proteome</keyword>
<evidence type="ECO:0000256" key="8">
    <source>
        <dbReference type="SAM" id="Phobius"/>
    </source>
</evidence>
<evidence type="ECO:0000259" key="11">
    <source>
        <dbReference type="SMART" id="SM00665"/>
    </source>
</evidence>
<evidence type="ECO:0000313" key="13">
    <source>
        <dbReference type="Proteomes" id="UP001610444"/>
    </source>
</evidence>
<sequence>MKCQSLLTRAAALGLCSLASAQIDTFSPESQRDVYYSITTASSRSGPVFFQIRAPTTFEWVALGQGTRMAGADMFVLYAASSQNVTFSPRSGTGHVPPQYNPQADVSLLDGSGIEDGVMTANVRCDSCNYSPSSSWIFAYKGGPPLNSDSLEADIGFHDDFGGTTVDLSRAVSTTENPFLNYDPSSPADQPSEVGGGTRDNSTILIAHGFVMAITFVLLFPSFGLLTALSIRSIIVKAHAPLQIIALFMAIAGTGLGIKLALDNDILDDVHAVLGLLVVGLLVLFQPAMGLLQHLHFRRTGGKSIFSSSHRWLGRVIIIVGVLNGGLGFRLAGIGNPNTPKSAVIAYSVIAGAMGLVYVAVRAFVRRGHQTGPKRSVGNESNSQQMT</sequence>
<feature type="transmembrane region" description="Helical" evidence="8">
    <location>
        <begin position="312"/>
        <end position="332"/>
    </location>
</feature>
<dbReference type="PANTHER" id="PTHR47797">
    <property type="entry name" value="DEHYDROGENASE, PUTATIVE (AFU_ORTHOLOGUE AFUA_8G05805)-RELATED"/>
    <property type="match status" value="1"/>
</dbReference>
<evidence type="ECO:0008006" key="14">
    <source>
        <dbReference type="Google" id="ProtNLM"/>
    </source>
</evidence>
<dbReference type="Proteomes" id="UP001610444">
    <property type="component" value="Unassembled WGS sequence"/>
</dbReference>
<keyword evidence="5 8" id="KW-1133">Transmembrane helix</keyword>
<dbReference type="SUPFAM" id="SSF49344">
    <property type="entry name" value="CBD9-like"/>
    <property type="match status" value="1"/>
</dbReference>
<feature type="domain" description="Cytochrome b561" evidence="11">
    <location>
        <begin position="207"/>
        <end position="329"/>
    </location>
</feature>
<dbReference type="Gene3D" id="2.60.40.1210">
    <property type="entry name" value="Cellobiose dehydrogenase, cytochrome domain"/>
    <property type="match status" value="1"/>
</dbReference>
<comment type="caution">
    <text evidence="12">The sequence shown here is derived from an EMBL/GenBank/DDBJ whole genome shotgun (WGS) entry which is preliminary data.</text>
</comment>
<reference evidence="12 13" key="1">
    <citation type="submission" date="2024-07" db="EMBL/GenBank/DDBJ databases">
        <title>Section-level genome sequencing and comparative genomics of Aspergillus sections Usti and Cavernicolus.</title>
        <authorList>
            <consortium name="Lawrence Berkeley National Laboratory"/>
            <person name="Nybo J.L."/>
            <person name="Vesth T.C."/>
            <person name="Theobald S."/>
            <person name="Frisvad J.C."/>
            <person name="Larsen T.O."/>
            <person name="Kjaerboelling I."/>
            <person name="Rothschild-Mancinelli K."/>
            <person name="Lyhne E.K."/>
            <person name="Kogle M.E."/>
            <person name="Barry K."/>
            <person name="Clum A."/>
            <person name="Na H."/>
            <person name="Ledsgaard L."/>
            <person name="Lin J."/>
            <person name="Lipzen A."/>
            <person name="Kuo A."/>
            <person name="Riley R."/>
            <person name="Mondo S."/>
            <person name="LaButti K."/>
            <person name="Haridas S."/>
            <person name="Pangalinan J."/>
            <person name="Salamov A.A."/>
            <person name="Simmons B.A."/>
            <person name="Magnuson J.K."/>
            <person name="Chen J."/>
            <person name="Drula E."/>
            <person name="Henrissat B."/>
            <person name="Wiebenga A."/>
            <person name="Lubbers R.J."/>
            <person name="Gomes A.C."/>
            <person name="Macurrencykelacurrency M.R."/>
            <person name="Stajich J."/>
            <person name="Grigoriev I.V."/>
            <person name="Mortensen U.H."/>
            <person name="De vries R.P."/>
            <person name="Baker S.E."/>
            <person name="Andersen M.R."/>
        </authorList>
    </citation>
    <scope>NUCLEOTIDE SEQUENCE [LARGE SCALE GENOMIC DNA]</scope>
    <source>
        <strain evidence="12 13">CBS 756.74</strain>
    </source>
</reference>
<dbReference type="InterPro" id="IPR005018">
    <property type="entry name" value="DOMON_domain"/>
</dbReference>
<feature type="transmembrane region" description="Helical" evidence="8">
    <location>
        <begin position="240"/>
        <end position="258"/>
    </location>
</feature>
<feature type="chain" id="PRO_5045556889" description="CBD9-like protein" evidence="9">
    <location>
        <begin position="22"/>
        <end position="387"/>
    </location>
</feature>
<keyword evidence="4" id="KW-0249">Electron transport</keyword>
<dbReference type="SMART" id="SM00664">
    <property type="entry name" value="DoH"/>
    <property type="match status" value="1"/>
</dbReference>
<accession>A0ABR4KU61</accession>
<keyword evidence="6 8" id="KW-0472">Membrane</keyword>
<dbReference type="GeneID" id="98159967"/>
<dbReference type="Pfam" id="PF03188">
    <property type="entry name" value="Cytochrom_B561"/>
    <property type="match status" value="1"/>
</dbReference>
<dbReference type="EMBL" id="JBFXLR010000009">
    <property type="protein sequence ID" value="KAL2855557.1"/>
    <property type="molecule type" value="Genomic_DNA"/>
</dbReference>
<comment type="subcellular location">
    <subcellularLocation>
        <location evidence="1">Membrane</location>
    </subcellularLocation>
</comment>
<evidence type="ECO:0000256" key="1">
    <source>
        <dbReference type="ARBA" id="ARBA00004370"/>
    </source>
</evidence>
<evidence type="ECO:0000259" key="10">
    <source>
        <dbReference type="SMART" id="SM00664"/>
    </source>
</evidence>
<evidence type="ECO:0000256" key="7">
    <source>
        <dbReference type="SAM" id="MobiDB-lite"/>
    </source>
</evidence>
<keyword evidence="3 8" id="KW-0812">Transmembrane</keyword>
<feature type="transmembrane region" description="Helical" evidence="8">
    <location>
        <begin position="344"/>
        <end position="365"/>
    </location>
</feature>
<dbReference type="InterPro" id="IPR015920">
    <property type="entry name" value="Cellobiose_DH-like_cyt"/>
</dbReference>
<feature type="region of interest" description="Disordered" evidence="7">
    <location>
        <begin position="177"/>
        <end position="196"/>
    </location>
</feature>
<evidence type="ECO:0000256" key="3">
    <source>
        <dbReference type="ARBA" id="ARBA00022692"/>
    </source>
</evidence>
<dbReference type="PANTHER" id="PTHR47797:SF1">
    <property type="entry name" value="CYTOCHROME B561 DOMAIN-CONTAINING PROTEIN-RELATED"/>
    <property type="match status" value="1"/>
</dbReference>
<evidence type="ECO:0000256" key="6">
    <source>
        <dbReference type="ARBA" id="ARBA00023136"/>
    </source>
</evidence>
<organism evidence="12 13">
    <name type="scientific">Aspergillus pseudodeflectus</name>
    <dbReference type="NCBI Taxonomy" id="176178"/>
    <lineage>
        <taxon>Eukaryota</taxon>
        <taxon>Fungi</taxon>
        <taxon>Dikarya</taxon>
        <taxon>Ascomycota</taxon>
        <taxon>Pezizomycotina</taxon>
        <taxon>Eurotiomycetes</taxon>
        <taxon>Eurotiomycetidae</taxon>
        <taxon>Eurotiales</taxon>
        <taxon>Aspergillaceae</taxon>
        <taxon>Aspergillus</taxon>
        <taxon>Aspergillus subgen. Nidulantes</taxon>
    </lineage>
</organism>
<feature type="transmembrane region" description="Helical" evidence="8">
    <location>
        <begin position="270"/>
        <end position="292"/>
    </location>
</feature>
<dbReference type="CDD" id="cd09630">
    <property type="entry name" value="CDH_like_cytochrome"/>
    <property type="match status" value="1"/>
</dbReference>
<feature type="domain" description="DOMON" evidence="10">
    <location>
        <begin position="60"/>
        <end position="141"/>
    </location>
</feature>
<keyword evidence="9" id="KW-0732">Signal</keyword>